<name>A0A7C4ARL4_9BACT</name>
<accession>A0A7C4ARL4</accession>
<gene>
    <name evidence="1" type="ORF">ENV54_06435</name>
</gene>
<organism evidence="1">
    <name type="scientific">Desulfomonile tiedjei</name>
    <dbReference type="NCBI Taxonomy" id="2358"/>
    <lineage>
        <taxon>Bacteria</taxon>
        <taxon>Pseudomonadati</taxon>
        <taxon>Thermodesulfobacteriota</taxon>
        <taxon>Desulfomonilia</taxon>
        <taxon>Desulfomonilales</taxon>
        <taxon>Desulfomonilaceae</taxon>
        <taxon>Desulfomonile</taxon>
    </lineage>
</organism>
<proteinExistence type="predicted"/>
<reference evidence="1" key="1">
    <citation type="journal article" date="2020" name="mSystems">
        <title>Genome- and Community-Level Interaction Insights into Carbon Utilization and Element Cycling Functions of Hydrothermarchaeota in Hydrothermal Sediment.</title>
        <authorList>
            <person name="Zhou Z."/>
            <person name="Liu Y."/>
            <person name="Xu W."/>
            <person name="Pan J."/>
            <person name="Luo Z.H."/>
            <person name="Li M."/>
        </authorList>
    </citation>
    <scope>NUCLEOTIDE SEQUENCE [LARGE SCALE GENOMIC DNA]</scope>
    <source>
        <strain evidence="1">SpSt-769</strain>
    </source>
</reference>
<sequence length="201" mass="23570">MEKIRYERRKLEKVLEIYHALKLSCKLPRDSIKRSSWQNFAHELAIKTGRTVGDVPYSKKELEDLFDNSVTPILYEISFLDLVRVFEHIVFDLVDNASGKIEKIIKESKEAYPFHRCAASFVKSPTKRDITNLGHIQEILAGHLTPDLDKKLDRIVKYRNWLAHGNRFKYEDRKDQPTPPGEIEEIAEILEEILRRIRPNS</sequence>
<dbReference type="AlphaFoldDB" id="A0A7C4ARL4"/>
<comment type="caution">
    <text evidence="1">The sequence shown here is derived from an EMBL/GenBank/DDBJ whole genome shotgun (WGS) entry which is preliminary data.</text>
</comment>
<protein>
    <recommendedName>
        <fullName evidence="2">HEPN domain-containing protein</fullName>
    </recommendedName>
</protein>
<evidence type="ECO:0008006" key="2">
    <source>
        <dbReference type="Google" id="ProtNLM"/>
    </source>
</evidence>
<evidence type="ECO:0000313" key="1">
    <source>
        <dbReference type="EMBL" id="HGH60918.1"/>
    </source>
</evidence>
<dbReference type="EMBL" id="DTGT01000196">
    <property type="protein sequence ID" value="HGH60918.1"/>
    <property type="molecule type" value="Genomic_DNA"/>
</dbReference>